<dbReference type="AlphaFoldDB" id="A0A0V8LY37"/>
<organism evidence="2 3">
    <name type="scientific">Dehalococcoides mccartyi</name>
    <dbReference type="NCBI Taxonomy" id="61435"/>
    <lineage>
        <taxon>Bacteria</taxon>
        <taxon>Bacillati</taxon>
        <taxon>Chloroflexota</taxon>
        <taxon>Dehalococcoidia</taxon>
        <taxon>Dehalococcoidales</taxon>
        <taxon>Dehalococcoidaceae</taxon>
        <taxon>Dehalococcoides</taxon>
    </lineage>
</organism>
<keyword evidence="1" id="KW-0812">Transmembrane</keyword>
<feature type="transmembrane region" description="Helical" evidence="1">
    <location>
        <begin position="134"/>
        <end position="167"/>
    </location>
</feature>
<proteinExistence type="predicted"/>
<keyword evidence="1" id="KW-1133">Transmembrane helix</keyword>
<dbReference type="Proteomes" id="UP000053577">
    <property type="component" value="Unassembled WGS sequence"/>
</dbReference>
<keyword evidence="1" id="KW-0472">Membrane</keyword>
<dbReference type="OrthoDB" id="360192at2"/>
<evidence type="ECO:0000256" key="1">
    <source>
        <dbReference type="SAM" id="Phobius"/>
    </source>
</evidence>
<feature type="transmembrane region" description="Helical" evidence="1">
    <location>
        <begin position="102"/>
        <end position="128"/>
    </location>
</feature>
<comment type="caution">
    <text evidence="2">The sequence shown here is derived from an EMBL/GenBank/DDBJ whole genome shotgun (WGS) entry which is preliminary data.</text>
</comment>
<evidence type="ECO:0000313" key="3">
    <source>
        <dbReference type="Proteomes" id="UP000053577"/>
    </source>
</evidence>
<dbReference type="PATRIC" id="fig|61435.5.peg.846"/>
<dbReference type="PANTHER" id="PTHR36007:SF2">
    <property type="entry name" value="TRANSPORT PROTEIN-RELATED"/>
    <property type="match status" value="1"/>
</dbReference>
<dbReference type="PANTHER" id="PTHR36007">
    <property type="entry name" value="TRANSPORT PROTEIN-RELATED"/>
    <property type="match status" value="1"/>
</dbReference>
<name>A0A0V8LY37_9CHLR</name>
<gene>
    <name evidence="2" type="ORF">DA01_04255</name>
</gene>
<dbReference type="EMBL" id="JGYD01000026">
    <property type="protein sequence ID" value="KSV16447.1"/>
    <property type="molecule type" value="Genomic_DNA"/>
</dbReference>
<sequence>MSSEFWLSLGLPPELLVFLVSAVPVSELRGALPLAINVLGIPWYWAYLIALAGNLLPVPFILFLLEKVLALLGHFAFIRKFTDWIVDLGKKRSAPVERYKRIGLLLLVAVPLPFTGAWTGSLVAVVLGLDRKEALIYISLGVVVAGVVVTCLCLLGWFGALIAGLVLSGVAVFRMMNSRKPPCLT</sequence>
<evidence type="ECO:0000313" key="2">
    <source>
        <dbReference type="EMBL" id="KSV16447.1"/>
    </source>
</evidence>
<protein>
    <submittedName>
        <fullName evidence="2">Small multi-drug export</fullName>
    </submittedName>
</protein>
<dbReference type="InterPro" id="IPR009577">
    <property type="entry name" value="Sm_multidrug_ex"/>
</dbReference>
<dbReference type="RefSeq" id="WP_058292834.1">
    <property type="nucleotide sequence ID" value="NZ_JAPZBK010000003.1"/>
</dbReference>
<reference evidence="2 3" key="1">
    <citation type="journal article" date="2015" name="Sci. Rep.">
        <title>A comparative genomics and reductive dehalogenase gene transcription study of two chloroethene-respiring bacteria, Dehalococcoides mccartyi strains MB and 11a.</title>
        <authorList>
            <person name="Low A."/>
            <person name="Shen Z."/>
            <person name="Cheng D."/>
            <person name="Rogers M.J."/>
            <person name="Lee P.K."/>
            <person name="He J."/>
        </authorList>
    </citation>
    <scope>NUCLEOTIDE SEQUENCE [LARGE SCALE GENOMIC DNA]</scope>
    <source>
        <strain evidence="2 3">MB</strain>
    </source>
</reference>
<dbReference type="Pfam" id="PF06695">
    <property type="entry name" value="Sm_multidrug_ex"/>
    <property type="match status" value="1"/>
</dbReference>
<accession>A0A0V8LY37</accession>